<dbReference type="InterPro" id="IPR012340">
    <property type="entry name" value="NA-bd_OB-fold"/>
</dbReference>
<evidence type="ECO:0008006" key="4">
    <source>
        <dbReference type="Google" id="ProtNLM"/>
    </source>
</evidence>
<dbReference type="PIRSF" id="PIRSF002070">
    <property type="entry name" value="SSB"/>
    <property type="match status" value="1"/>
</dbReference>
<feature type="non-terminal residue" evidence="3">
    <location>
        <position position="1"/>
    </location>
</feature>
<dbReference type="SUPFAM" id="SSF50249">
    <property type="entry name" value="Nucleic acid-binding proteins"/>
    <property type="match status" value="1"/>
</dbReference>
<proteinExistence type="predicted"/>
<protein>
    <recommendedName>
        <fullName evidence="4">Single-stranded DNA-binding protein</fullName>
    </recommendedName>
</protein>
<gene>
    <name evidence="3" type="ORF">METZ01_LOCUS423255</name>
</gene>
<keyword evidence="1" id="KW-0238">DNA-binding</keyword>
<feature type="region of interest" description="Disordered" evidence="2">
    <location>
        <begin position="49"/>
        <end position="86"/>
    </location>
</feature>
<evidence type="ECO:0000313" key="3">
    <source>
        <dbReference type="EMBL" id="SVD70401.1"/>
    </source>
</evidence>
<dbReference type="GO" id="GO:0003697">
    <property type="term" value="F:single-stranded DNA binding"/>
    <property type="evidence" value="ECO:0007669"/>
    <property type="project" value="InterPro"/>
</dbReference>
<dbReference type="PROSITE" id="PS50935">
    <property type="entry name" value="SSB"/>
    <property type="match status" value="1"/>
</dbReference>
<dbReference type="AlphaFoldDB" id="A0A382XJ00"/>
<dbReference type="InterPro" id="IPR011344">
    <property type="entry name" value="ssDNA-bd"/>
</dbReference>
<dbReference type="CDD" id="cd04496">
    <property type="entry name" value="SSB_OBF"/>
    <property type="match status" value="1"/>
</dbReference>
<accession>A0A382XJ00</accession>
<reference evidence="3" key="1">
    <citation type="submission" date="2018-05" db="EMBL/GenBank/DDBJ databases">
        <authorList>
            <person name="Lanie J.A."/>
            <person name="Ng W.-L."/>
            <person name="Kazmierczak K.M."/>
            <person name="Andrzejewski T.M."/>
            <person name="Davidsen T.M."/>
            <person name="Wayne K.J."/>
            <person name="Tettelin H."/>
            <person name="Glass J.I."/>
            <person name="Rusch D."/>
            <person name="Podicherti R."/>
            <person name="Tsui H.-C.T."/>
            <person name="Winkler M.E."/>
        </authorList>
    </citation>
    <scope>NUCLEOTIDE SEQUENCE</scope>
</reference>
<dbReference type="EMBL" id="UINC01167733">
    <property type="protein sequence ID" value="SVD70401.1"/>
    <property type="molecule type" value="Genomic_DNA"/>
</dbReference>
<evidence type="ECO:0000256" key="1">
    <source>
        <dbReference type="ARBA" id="ARBA00023125"/>
    </source>
</evidence>
<dbReference type="Gene3D" id="2.40.50.140">
    <property type="entry name" value="Nucleic acid-binding proteins"/>
    <property type="match status" value="1"/>
</dbReference>
<dbReference type="GO" id="GO:0006260">
    <property type="term" value="P:DNA replication"/>
    <property type="evidence" value="ECO:0007669"/>
    <property type="project" value="InterPro"/>
</dbReference>
<dbReference type="InterPro" id="IPR000424">
    <property type="entry name" value="Primosome_PriB/ssb"/>
</dbReference>
<sequence>IAEKSLTKGSKVYIEGKLQTRKWQDKDNKNHVTTEIIISGYNGTLLMLDNQSSQSSSDASPKKATPSKPIPEEKKDDSSDDENLPF</sequence>
<dbReference type="Pfam" id="PF00436">
    <property type="entry name" value="SSB"/>
    <property type="match status" value="1"/>
</dbReference>
<evidence type="ECO:0000256" key="2">
    <source>
        <dbReference type="SAM" id="MobiDB-lite"/>
    </source>
</evidence>
<name>A0A382XJ00_9ZZZZ</name>
<organism evidence="3">
    <name type="scientific">marine metagenome</name>
    <dbReference type="NCBI Taxonomy" id="408172"/>
    <lineage>
        <taxon>unclassified sequences</taxon>
        <taxon>metagenomes</taxon>
        <taxon>ecological metagenomes</taxon>
    </lineage>
</organism>